<dbReference type="CDD" id="cd01949">
    <property type="entry name" value="GGDEF"/>
    <property type="match status" value="1"/>
</dbReference>
<dbReference type="Gene3D" id="3.20.20.450">
    <property type="entry name" value="EAL domain"/>
    <property type="match status" value="1"/>
</dbReference>
<dbReference type="InterPro" id="IPR029787">
    <property type="entry name" value="Nucleotide_cyclase"/>
</dbReference>
<dbReference type="InterPro" id="IPR000014">
    <property type="entry name" value="PAS"/>
</dbReference>
<dbReference type="PROSITE" id="PS50113">
    <property type="entry name" value="PAC"/>
    <property type="match status" value="1"/>
</dbReference>
<evidence type="ECO:0000259" key="3">
    <source>
        <dbReference type="PROSITE" id="PS50883"/>
    </source>
</evidence>
<name>K0K8K4_SACES</name>
<organism evidence="5 6">
    <name type="scientific">Saccharothrix espanaensis (strain ATCC 51144 / DSM 44229 / JCM 9112 / NBRC 15066 / NRRL 15764)</name>
    <dbReference type="NCBI Taxonomy" id="1179773"/>
    <lineage>
        <taxon>Bacteria</taxon>
        <taxon>Bacillati</taxon>
        <taxon>Actinomycetota</taxon>
        <taxon>Actinomycetes</taxon>
        <taxon>Pseudonocardiales</taxon>
        <taxon>Pseudonocardiaceae</taxon>
        <taxon>Saccharothrix</taxon>
    </lineage>
</organism>
<dbReference type="NCBIfam" id="TIGR00229">
    <property type="entry name" value="sensory_box"/>
    <property type="match status" value="1"/>
</dbReference>
<dbReference type="PROSITE" id="PS50112">
    <property type="entry name" value="PAS"/>
    <property type="match status" value="1"/>
</dbReference>
<gene>
    <name evidence="5" type="ordered locus">BN6_74790</name>
</gene>
<feature type="domain" description="GGDEF" evidence="4">
    <location>
        <begin position="312"/>
        <end position="445"/>
    </location>
</feature>
<evidence type="ECO:0000259" key="1">
    <source>
        <dbReference type="PROSITE" id="PS50112"/>
    </source>
</evidence>
<evidence type="ECO:0000259" key="4">
    <source>
        <dbReference type="PROSITE" id="PS50887"/>
    </source>
</evidence>
<dbReference type="InterPro" id="IPR035965">
    <property type="entry name" value="PAS-like_dom_sf"/>
</dbReference>
<dbReference type="KEGG" id="sesp:BN6_74790"/>
<evidence type="ECO:0000259" key="2">
    <source>
        <dbReference type="PROSITE" id="PS50113"/>
    </source>
</evidence>
<dbReference type="EMBL" id="HE804045">
    <property type="protein sequence ID" value="CCH34706.1"/>
    <property type="molecule type" value="Genomic_DNA"/>
</dbReference>
<evidence type="ECO:0000313" key="5">
    <source>
        <dbReference type="EMBL" id="CCH34706.1"/>
    </source>
</evidence>
<dbReference type="PANTHER" id="PTHR44757:SF2">
    <property type="entry name" value="BIOFILM ARCHITECTURE MAINTENANCE PROTEIN MBAA"/>
    <property type="match status" value="1"/>
</dbReference>
<dbReference type="eggNOG" id="COG5001">
    <property type="taxonomic scope" value="Bacteria"/>
</dbReference>
<dbReference type="SMART" id="SM00091">
    <property type="entry name" value="PAS"/>
    <property type="match status" value="1"/>
</dbReference>
<protein>
    <submittedName>
        <fullName evidence="5">Putative diguanylate cyclase/phosphodiesterase with PAS/PAC sensor domain(S)</fullName>
    </submittedName>
</protein>
<feature type="domain" description="PAS" evidence="1">
    <location>
        <begin position="156"/>
        <end position="215"/>
    </location>
</feature>
<dbReference type="BioCyc" id="SESP1179773:BN6_RS36140-MONOMER"/>
<dbReference type="PATRIC" id="fig|1179773.3.peg.7553"/>
<dbReference type="SUPFAM" id="SSF55073">
    <property type="entry name" value="Nucleotide cyclase"/>
    <property type="match status" value="1"/>
</dbReference>
<dbReference type="Proteomes" id="UP000006281">
    <property type="component" value="Chromosome"/>
</dbReference>
<proteinExistence type="predicted"/>
<dbReference type="STRING" id="1179773.BN6_74790"/>
<dbReference type="InterPro" id="IPR043128">
    <property type="entry name" value="Rev_trsase/Diguanyl_cyclase"/>
</dbReference>
<dbReference type="InterPro" id="IPR035919">
    <property type="entry name" value="EAL_sf"/>
</dbReference>
<dbReference type="InterPro" id="IPR001633">
    <property type="entry name" value="EAL_dom"/>
</dbReference>
<dbReference type="SUPFAM" id="SSF55785">
    <property type="entry name" value="PYP-like sensor domain (PAS domain)"/>
    <property type="match status" value="1"/>
</dbReference>
<dbReference type="InterPro" id="IPR000700">
    <property type="entry name" value="PAS-assoc_C"/>
</dbReference>
<dbReference type="Gene3D" id="3.30.70.270">
    <property type="match status" value="1"/>
</dbReference>
<dbReference type="CDD" id="cd00130">
    <property type="entry name" value="PAS"/>
    <property type="match status" value="1"/>
</dbReference>
<dbReference type="PROSITE" id="PS50887">
    <property type="entry name" value="GGDEF"/>
    <property type="match status" value="1"/>
</dbReference>
<dbReference type="NCBIfam" id="TIGR00254">
    <property type="entry name" value="GGDEF"/>
    <property type="match status" value="1"/>
</dbReference>
<dbReference type="InterPro" id="IPR000160">
    <property type="entry name" value="GGDEF_dom"/>
</dbReference>
<dbReference type="Gene3D" id="3.30.450.20">
    <property type="entry name" value="PAS domain"/>
    <property type="match status" value="1"/>
</dbReference>
<dbReference type="Pfam" id="PF13426">
    <property type="entry name" value="PAS_9"/>
    <property type="match status" value="1"/>
</dbReference>
<dbReference type="Pfam" id="PF00563">
    <property type="entry name" value="EAL"/>
    <property type="match status" value="1"/>
</dbReference>
<dbReference type="PANTHER" id="PTHR44757">
    <property type="entry name" value="DIGUANYLATE CYCLASE DGCP"/>
    <property type="match status" value="1"/>
</dbReference>
<dbReference type="InterPro" id="IPR052155">
    <property type="entry name" value="Biofilm_reg_signaling"/>
</dbReference>
<accession>K0K8K4</accession>
<dbReference type="SUPFAM" id="SSF141868">
    <property type="entry name" value="EAL domain-like"/>
    <property type="match status" value="1"/>
</dbReference>
<sequence length="711" mass="75943">MKMVDHADTAAGGELGAFALARDEFARRWASALGETARSAGPRLVDLLAEHSGRLHAAVRHDPYPAASVQQVGRSLAEFDLDSATTLERSLAFLGEHLLAHFGLPAERTGRLMTVIGGIAAGYSDALRAHTLDQQEPTRSASVRTLRKAEAALRVSEAKLHAVFRTNAVAIALTGMDSEILDFNDALLAMLDYTADELTERTARELVHPDDRAAVTGITGALAAGTHENVRAELRLVRSDGETVPVFIAVSLVRDDAGAPAYHVTMIESLDEVRALQSQLVRQSLNDVQTGLANRAQFLGWLEGAVGAKGPDSVALAVFDVDGFRVVNDAFGHEVGNRVLTAVAGHLREVFDGVGQVARIGPDEFGVLLRDPADTPTVIALVEEAVDRLAEPVWVGENGIGVTASVGIVARPARGADAADLLRCADVTLRWAKDDGKAQWALYDPDRDRRTRSQLVLAASISGGLEQGDFRVDYEPVYALADRSLIAVEARLGWDHPEHGLLDPHALATLSACTGMAVRLGRWAMEQACRQAGAWFAEFGPAAPVLTMDLTARQCQEPELVAEVRRVLRESDLPAALLRFELGERLPALITEDQAEELGILAEHGVRFVLDQLGGGNVPPDRLRRIPLHGVKFQGSPVHGLAEGANPADESAAVALLGWARTLDVPLYAAGVGTPFEARRLRELGVTGAQGPLFGASPLTADEVRGLLGKS</sequence>
<feature type="domain" description="EAL" evidence="3">
    <location>
        <begin position="454"/>
        <end position="711"/>
    </location>
</feature>
<dbReference type="SMART" id="SM00052">
    <property type="entry name" value="EAL"/>
    <property type="match status" value="1"/>
</dbReference>
<dbReference type="Pfam" id="PF00990">
    <property type="entry name" value="GGDEF"/>
    <property type="match status" value="1"/>
</dbReference>
<evidence type="ECO:0000313" key="6">
    <source>
        <dbReference type="Proteomes" id="UP000006281"/>
    </source>
</evidence>
<feature type="domain" description="PAC" evidence="2">
    <location>
        <begin position="230"/>
        <end position="282"/>
    </location>
</feature>
<keyword evidence="6" id="KW-1185">Reference proteome</keyword>
<dbReference type="SMART" id="SM00267">
    <property type="entry name" value="GGDEF"/>
    <property type="match status" value="1"/>
</dbReference>
<dbReference type="AlphaFoldDB" id="K0K8K4"/>
<dbReference type="CDD" id="cd01948">
    <property type="entry name" value="EAL"/>
    <property type="match status" value="1"/>
</dbReference>
<dbReference type="PROSITE" id="PS50883">
    <property type="entry name" value="EAL"/>
    <property type="match status" value="1"/>
</dbReference>
<reference evidence="5 6" key="1">
    <citation type="journal article" date="2012" name="BMC Genomics">
        <title>Complete genome sequence of Saccharothrix espanaensis DSM 44229T and comparison to the other completely sequenced Pseudonocardiaceae.</title>
        <authorList>
            <person name="Strobel T."/>
            <person name="Al-Dilaimi A."/>
            <person name="Blom J."/>
            <person name="Gessner A."/>
            <person name="Kalinowski J."/>
            <person name="Luzhetska M."/>
            <person name="Puhler A."/>
            <person name="Szczepanowski R."/>
            <person name="Bechthold A."/>
            <person name="Ruckert C."/>
        </authorList>
    </citation>
    <scope>NUCLEOTIDE SEQUENCE [LARGE SCALE GENOMIC DNA]</scope>
    <source>
        <strain evidence="6">ATCC 51144 / DSM 44229 / JCM 9112 / NBRC 15066 / NRRL 15764</strain>
    </source>
</reference>
<dbReference type="HOGENOM" id="CLU_000445_70_50_11"/>